<dbReference type="OrthoDB" id="2520703at2759"/>
<accession>A0A9W9KQF1</accession>
<gene>
    <name evidence="1" type="ORF">N7456_002610</name>
</gene>
<reference evidence="1" key="1">
    <citation type="submission" date="2022-11" db="EMBL/GenBank/DDBJ databases">
        <authorList>
            <person name="Petersen C."/>
        </authorList>
    </citation>
    <scope>NUCLEOTIDE SEQUENCE</scope>
    <source>
        <strain evidence="1">IBT 30069</strain>
    </source>
</reference>
<protein>
    <submittedName>
        <fullName evidence="1">Uncharacterized protein</fullName>
    </submittedName>
</protein>
<evidence type="ECO:0000313" key="1">
    <source>
        <dbReference type="EMBL" id="KAJ5114076.1"/>
    </source>
</evidence>
<proteinExistence type="predicted"/>
<comment type="caution">
    <text evidence="1">The sequence shown here is derived from an EMBL/GenBank/DDBJ whole genome shotgun (WGS) entry which is preliminary data.</text>
</comment>
<keyword evidence="2" id="KW-1185">Reference proteome</keyword>
<reference evidence="1" key="2">
    <citation type="journal article" date="2023" name="IMA Fungus">
        <title>Comparative genomic study of the Penicillium genus elucidates a diverse pangenome and 15 lateral gene transfer events.</title>
        <authorList>
            <person name="Petersen C."/>
            <person name="Sorensen T."/>
            <person name="Nielsen M.R."/>
            <person name="Sondergaard T.E."/>
            <person name="Sorensen J.L."/>
            <person name="Fitzpatrick D.A."/>
            <person name="Frisvad J.C."/>
            <person name="Nielsen K.L."/>
        </authorList>
    </citation>
    <scope>NUCLEOTIDE SEQUENCE</scope>
    <source>
        <strain evidence="1">IBT 30069</strain>
    </source>
</reference>
<sequence length="492" mass="55731">MGHLENLPVEIISLIVRFIANEDIRKTDGGEDDPECYYDDGPHGYHTLIDLCLTSESLRKIAQPMLFEHLEDDDPYGVLRKVGFFARTIWDRPDLAKHVQAIEVVPGEWGVADALIAPGRRPALDAPTVKRYEADIKSLKLADKDLWIESLRQRDISTLTALVANRTPNVRKISIPRQLKMDRFNRIFDRNPSFLSELEIFFAESDNTGDCLDVNLCDRILTRPNLKHVLFDVGTFCNASSKSKLPPGSVAAEQVFFRHCHIDSDSIQTLMKACKNLVHFTRANFWPDKIRRVPTDGLPNEFTAPELLKAILLHKDTLETFRVDFFHDASDLENLEEYVSSCSKFGSFRDFSVLKTILVPQAYLNDHPEFPSSMEHLTINDCSFSIHKMTENIAKDYHKGLYPHLTSIRVVAMDTALPVVFAGSKLPADNTDDDHITELQEYFKGTSVDYQVSPYEFDFDEPGGFSIQDVLAHFANVGDNNDGENDEDNGSD</sequence>
<dbReference type="Proteomes" id="UP001149165">
    <property type="component" value="Unassembled WGS sequence"/>
</dbReference>
<name>A0A9W9KQF1_9EURO</name>
<dbReference type="AlphaFoldDB" id="A0A9W9KQF1"/>
<organism evidence="1 2">
    <name type="scientific">Penicillium angulare</name>
    <dbReference type="NCBI Taxonomy" id="116970"/>
    <lineage>
        <taxon>Eukaryota</taxon>
        <taxon>Fungi</taxon>
        <taxon>Dikarya</taxon>
        <taxon>Ascomycota</taxon>
        <taxon>Pezizomycotina</taxon>
        <taxon>Eurotiomycetes</taxon>
        <taxon>Eurotiomycetidae</taxon>
        <taxon>Eurotiales</taxon>
        <taxon>Aspergillaceae</taxon>
        <taxon>Penicillium</taxon>
    </lineage>
</organism>
<dbReference type="EMBL" id="JAPQKH010000002">
    <property type="protein sequence ID" value="KAJ5114076.1"/>
    <property type="molecule type" value="Genomic_DNA"/>
</dbReference>
<evidence type="ECO:0000313" key="2">
    <source>
        <dbReference type="Proteomes" id="UP001149165"/>
    </source>
</evidence>